<name>A0A3B1B0M3_9ZZZZ</name>
<sequence length="63" mass="7129">MFKEGDRLFPYPAPVTGIILGLKMPQEHKDSIVEIVSNKVGVKLYQSERKPDAFALEINEIDL</sequence>
<evidence type="ECO:0000313" key="1">
    <source>
        <dbReference type="EMBL" id="VAW98616.1"/>
    </source>
</evidence>
<proteinExistence type="predicted"/>
<reference evidence="1" key="1">
    <citation type="submission" date="2018-06" db="EMBL/GenBank/DDBJ databases">
        <authorList>
            <person name="Zhirakovskaya E."/>
        </authorList>
    </citation>
    <scope>NUCLEOTIDE SEQUENCE</scope>
</reference>
<protein>
    <submittedName>
        <fullName evidence="1">Uncharacterized protein</fullName>
    </submittedName>
</protein>
<gene>
    <name evidence="1" type="ORF">MNBD_GAMMA21-2433</name>
</gene>
<organism evidence="1">
    <name type="scientific">hydrothermal vent metagenome</name>
    <dbReference type="NCBI Taxonomy" id="652676"/>
    <lineage>
        <taxon>unclassified sequences</taxon>
        <taxon>metagenomes</taxon>
        <taxon>ecological metagenomes</taxon>
    </lineage>
</organism>
<accession>A0A3B1B0M3</accession>
<dbReference type="EMBL" id="UOFR01000062">
    <property type="protein sequence ID" value="VAW98616.1"/>
    <property type="molecule type" value="Genomic_DNA"/>
</dbReference>
<dbReference type="AlphaFoldDB" id="A0A3B1B0M3"/>